<accession>M7B0A5</accession>
<proteinExistence type="predicted"/>
<evidence type="ECO:0000256" key="1">
    <source>
        <dbReference type="SAM" id="MobiDB-lite"/>
    </source>
</evidence>
<reference evidence="3" key="1">
    <citation type="journal article" date="2013" name="Nat. Genet.">
        <title>The draft genomes of soft-shell turtle and green sea turtle yield insights into the development and evolution of the turtle-specific body plan.</title>
        <authorList>
            <person name="Wang Z."/>
            <person name="Pascual-Anaya J."/>
            <person name="Zadissa A."/>
            <person name="Li W."/>
            <person name="Niimura Y."/>
            <person name="Huang Z."/>
            <person name="Li C."/>
            <person name="White S."/>
            <person name="Xiong Z."/>
            <person name="Fang D."/>
            <person name="Wang B."/>
            <person name="Ming Y."/>
            <person name="Chen Y."/>
            <person name="Zheng Y."/>
            <person name="Kuraku S."/>
            <person name="Pignatelli M."/>
            <person name="Herrero J."/>
            <person name="Beal K."/>
            <person name="Nozawa M."/>
            <person name="Li Q."/>
            <person name="Wang J."/>
            <person name="Zhang H."/>
            <person name="Yu L."/>
            <person name="Shigenobu S."/>
            <person name="Wang J."/>
            <person name="Liu J."/>
            <person name="Flicek P."/>
            <person name="Searle S."/>
            <person name="Wang J."/>
            <person name="Kuratani S."/>
            <person name="Yin Y."/>
            <person name="Aken B."/>
            <person name="Zhang G."/>
            <person name="Irie N."/>
        </authorList>
    </citation>
    <scope>NUCLEOTIDE SEQUENCE [LARGE SCALE GENOMIC DNA]</scope>
</reference>
<keyword evidence="3" id="KW-1185">Reference proteome</keyword>
<organism evidence="2 3">
    <name type="scientific">Chelonia mydas</name>
    <name type="common">Green sea-turtle</name>
    <name type="synonym">Chelonia agassizi</name>
    <dbReference type="NCBI Taxonomy" id="8469"/>
    <lineage>
        <taxon>Eukaryota</taxon>
        <taxon>Metazoa</taxon>
        <taxon>Chordata</taxon>
        <taxon>Craniata</taxon>
        <taxon>Vertebrata</taxon>
        <taxon>Euteleostomi</taxon>
        <taxon>Archelosauria</taxon>
        <taxon>Testudinata</taxon>
        <taxon>Testudines</taxon>
        <taxon>Cryptodira</taxon>
        <taxon>Durocryptodira</taxon>
        <taxon>Americhelydia</taxon>
        <taxon>Chelonioidea</taxon>
        <taxon>Cheloniidae</taxon>
        <taxon>Chelonia</taxon>
    </lineage>
</organism>
<feature type="compositionally biased region" description="Basic and acidic residues" evidence="1">
    <location>
        <begin position="8"/>
        <end position="25"/>
    </location>
</feature>
<name>M7B0A5_CHEMY</name>
<feature type="region of interest" description="Disordered" evidence="1">
    <location>
        <begin position="48"/>
        <end position="79"/>
    </location>
</feature>
<evidence type="ECO:0000313" key="3">
    <source>
        <dbReference type="Proteomes" id="UP000031443"/>
    </source>
</evidence>
<feature type="region of interest" description="Disordered" evidence="1">
    <location>
        <begin position="1"/>
        <end position="25"/>
    </location>
</feature>
<dbReference type="EMBL" id="KB588994">
    <property type="protein sequence ID" value="EMP25503.1"/>
    <property type="molecule type" value="Genomic_DNA"/>
</dbReference>
<dbReference type="Proteomes" id="UP000031443">
    <property type="component" value="Unassembled WGS sequence"/>
</dbReference>
<sequence>MLSKHSRMKDQKSVGNEDFKQHRNEESRIGYALSMPCPVVHVSPTDVSFRYSDTGPPSPQAELSHGRDPGMWPGTSTSSVATARHFKPALRCDLTSQCFLGPEAGLHPVQLLREHHQQS</sequence>
<evidence type="ECO:0000313" key="2">
    <source>
        <dbReference type="EMBL" id="EMP25503.1"/>
    </source>
</evidence>
<dbReference type="AlphaFoldDB" id="M7B0A5"/>
<protein>
    <submittedName>
        <fullName evidence="2">Uncharacterized protein</fullName>
    </submittedName>
</protein>
<gene>
    <name evidence="2" type="ORF">UY3_17424</name>
</gene>